<evidence type="ECO:0000313" key="2">
    <source>
        <dbReference type="EMBL" id="CAE0713622.1"/>
    </source>
</evidence>
<sequence>MSTSAHPQQYNRFARKKVLSEFCDESKAQKQTVSDEGTPEKNDSSTKPLIERKESNEMNKAAPSHRYKYNRFTRKGGASNIPIEPQIEPPSSKLDSEVNINNDAKGDDKKPPSSIEYKETNGISKAPPSHRFKYNRFTRKGVASNIPVEPQIEPPSKSASGVDANSDAKGDYKKLPSSIENKESNEMSEAPPSHRFKYNLFTRKDVASNTQGDPEIEPSFKSTSEVDANINAKGDGKKPLSPIGSKESNEMSKVTPSHRFKYNRFTKVGSGFNTPPESKTEPSLKVTSEADANIDAEEGDDKKPPASNESKESNGVSSKAALSRRFKFNRFTRTNDTFSKPIESERELPSKLDREANNTNGVKDSYENKDRSSIEKQEPNNINESVPSDEVKYNCFARKKAPSDVCQELDRQELPSSKDINVDGIQDDTARSSNESQNPEKNNEILVETEKKHANVNDNAEVPGVKSQRKRMVSSMSIRERRMFFESQSSIRIPSQEQ</sequence>
<dbReference type="AlphaFoldDB" id="A0A7S4AF33"/>
<feature type="compositionally biased region" description="Basic and acidic residues" evidence="1">
    <location>
        <begin position="38"/>
        <end position="57"/>
    </location>
</feature>
<feature type="compositionally biased region" description="Low complexity" evidence="1">
    <location>
        <begin position="81"/>
        <end position="90"/>
    </location>
</feature>
<feature type="region of interest" description="Disordered" evidence="1">
    <location>
        <begin position="401"/>
        <end position="475"/>
    </location>
</feature>
<feature type="compositionally biased region" description="Basic and acidic residues" evidence="1">
    <location>
        <begin position="364"/>
        <end position="378"/>
    </location>
</feature>
<proteinExistence type="predicted"/>
<name>A0A7S4AF33_9STRA</name>
<protein>
    <submittedName>
        <fullName evidence="2">Uncharacterized protein</fullName>
    </submittedName>
</protein>
<gene>
    <name evidence="2" type="ORF">PAUS00366_LOCUS6374</name>
</gene>
<evidence type="ECO:0000256" key="1">
    <source>
        <dbReference type="SAM" id="MobiDB-lite"/>
    </source>
</evidence>
<feature type="compositionally biased region" description="Basic and acidic residues" evidence="1">
    <location>
        <begin position="166"/>
        <end position="185"/>
    </location>
</feature>
<feature type="compositionally biased region" description="Basic and acidic residues" evidence="1">
    <location>
        <begin position="300"/>
        <end position="312"/>
    </location>
</feature>
<feature type="compositionally biased region" description="Basic and acidic residues" evidence="1">
    <location>
        <begin position="104"/>
        <end position="119"/>
    </location>
</feature>
<feature type="compositionally biased region" description="Polar residues" evidence="1">
    <location>
        <begin position="431"/>
        <end position="440"/>
    </location>
</feature>
<feature type="region of interest" description="Disordered" evidence="1">
    <location>
        <begin position="24"/>
        <end position="132"/>
    </location>
</feature>
<accession>A0A7S4AF33</accession>
<reference evidence="2" key="1">
    <citation type="submission" date="2021-01" db="EMBL/GenBank/DDBJ databases">
        <authorList>
            <person name="Corre E."/>
            <person name="Pelletier E."/>
            <person name="Niang G."/>
            <person name="Scheremetjew M."/>
            <person name="Finn R."/>
            <person name="Kale V."/>
            <person name="Holt S."/>
            <person name="Cochrane G."/>
            <person name="Meng A."/>
            <person name="Brown T."/>
            <person name="Cohen L."/>
        </authorList>
    </citation>
    <scope>NUCLEOTIDE SEQUENCE</scope>
    <source>
        <strain evidence="2">10249 10 AB</strain>
    </source>
</reference>
<feature type="compositionally biased region" description="Basic and acidic residues" evidence="1">
    <location>
        <begin position="342"/>
        <end position="356"/>
    </location>
</feature>
<feature type="region of interest" description="Disordered" evidence="1">
    <location>
        <begin position="144"/>
        <end position="389"/>
    </location>
</feature>
<organism evidence="2">
    <name type="scientific">Pseudo-nitzschia australis</name>
    <dbReference type="NCBI Taxonomy" id="44445"/>
    <lineage>
        <taxon>Eukaryota</taxon>
        <taxon>Sar</taxon>
        <taxon>Stramenopiles</taxon>
        <taxon>Ochrophyta</taxon>
        <taxon>Bacillariophyta</taxon>
        <taxon>Bacillariophyceae</taxon>
        <taxon>Bacillariophycidae</taxon>
        <taxon>Bacillariales</taxon>
        <taxon>Bacillariaceae</taxon>
        <taxon>Pseudo-nitzschia</taxon>
    </lineage>
</organism>
<dbReference type="EMBL" id="HBIX01008249">
    <property type="protein sequence ID" value="CAE0713622.1"/>
    <property type="molecule type" value="Transcribed_RNA"/>
</dbReference>
<feature type="compositionally biased region" description="Basic residues" evidence="1">
    <location>
        <begin position="63"/>
        <end position="74"/>
    </location>
</feature>